<feature type="transmembrane region" description="Helical" evidence="1">
    <location>
        <begin position="46"/>
        <end position="70"/>
    </location>
</feature>
<gene>
    <name evidence="2" type="ORF">KDM90_16370</name>
</gene>
<proteinExistence type="predicted"/>
<keyword evidence="3" id="KW-1185">Reference proteome</keyword>
<dbReference type="RefSeq" id="WP_212676704.1">
    <property type="nucleotide sequence ID" value="NZ_JAGSPJ010000007.1"/>
</dbReference>
<sequence length="71" mass="7963">MTHYRIHPVVPDSTQAKISVDALDIEKQGLQKNLPYLYDRLLPHSVYQLGLFSGLMVVTALIGVIVWCLAI</sequence>
<evidence type="ECO:0000313" key="2">
    <source>
        <dbReference type="EMBL" id="MBR7801588.1"/>
    </source>
</evidence>
<keyword evidence="1" id="KW-0812">Transmembrane</keyword>
<evidence type="ECO:0000313" key="3">
    <source>
        <dbReference type="Proteomes" id="UP000678545"/>
    </source>
</evidence>
<name>A0A941IEX3_9BURK</name>
<protein>
    <submittedName>
        <fullName evidence="2">Uncharacterized protein</fullName>
    </submittedName>
</protein>
<dbReference type="AlphaFoldDB" id="A0A941IEX3"/>
<organism evidence="2 3">
    <name type="scientific">Undibacterium fentianense</name>
    <dbReference type="NCBI Taxonomy" id="2828728"/>
    <lineage>
        <taxon>Bacteria</taxon>
        <taxon>Pseudomonadati</taxon>
        <taxon>Pseudomonadota</taxon>
        <taxon>Betaproteobacteria</taxon>
        <taxon>Burkholderiales</taxon>
        <taxon>Oxalobacteraceae</taxon>
        <taxon>Undibacterium</taxon>
    </lineage>
</organism>
<keyword evidence="1" id="KW-1133">Transmembrane helix</keyword>
<evidence type="ECO:0000256" key="1">
    <source>
        <dbReference type="SAM" id="Phobius"/>
    </source>
</evidence>
<reference evidence="2" key="1">
    <citation type="submission" date="2021-04" db="EMBL/GenBank/DDBJ databases">
        <title>novel species isolated from subtropical streams in China.</title>
        <authorList>
            <person name="Lu H."/>
        </authorList>
    </citation>
    <scope>NUCLEOTIDE SEQUENCE</scope>
    <source>
        <strain evidence="2">FT137W</strain>
    </source>
</reference>
<dbReference type="EMBL" id="JAGSPJ010000007">
    <property type="protein sequence ID" value="MBR7801588.1"/>
    <property type="molecule type" value="Genomic_DNA"/>
</dbReference>
<keyword evidence="1" id="KW-0472">Membrane</keyword>
<comment type="caution">
    <text evidence="2">The sequence shown here is derived from an EMBL/GenBank/DDBJ whole genome shotgun (WGS) entry which is preliminary data.</text>
</comment>
<accession>A0A941IEX3</accession>
<dbReference type="Proteomes" id="UP000678545">
    <property type="component" value="Unassembled WGS sequence"/>
</dbReference>